<dbReference type="Proteomes" id="UP000800038">
    <property type="component" value="Unassembled WGS sequence"/>
</dbReference>
<organism evidence="10 11">
    <name type="scientific">Clathrospora elynae</name>
    <dbReference type="NCBI Taxonomy" id="706981"/>
    <lineage>
        <taxon>Eukaryota</taxon>
        <taxon>Fungi</taxon>
        <taxon>Dikarya</taxon>
        <taxon>Ascomycota</taxon>
        <taxon>Pezizomycotina</taxon>
        <taxon>Dothideomycetes</taxon>
        <taxon>Pleosporomycetidae</taxon>
        <taxon>Pleosporales</taxon>
        <taxon>Diademaceae</taxon>
        <taxon>Clathrospora</taxon>
    </lineage>
</organism>
<evidence type="ECO:0000313" key="11">
    <source>
        <dbReference type="Proteomes" id="UP000800038"/>
    </source>
</evidence>
<keyword evidence="6 8" id="KW-0472">Membrane</keyword>
<feature type="transmembrane region" description="Helical" evidence="8">
    <location>
        <begin position="663"/>
        <end position="683"/>
    </location>
</feature>
<gene>
    <name evidence="10" type="ORF">EJ02DRAFT_417615</name>
</gene>
<dbReference type="Pfam" id="PF07779">
    <property type="entry name" value="Cas1_AcylT"/>
    <property type="match status" value="1"/>
</dbReference>
<feature type="transmembrane region" description="Helical" evidence="8">
    <location>
        <begin position="544"/>
        <end position="564"/>
    </location>
</feature>
<feature type="domain" description="Cas1p 10 TM acyl transferase" evidence="9">
    <location>
        <begin position="333"/>
        <end position="802"/>
    </location>
</feature>
<proteinExistence type="inferred from homology"/>
<comment type="similarity">
    <text evidence="2">Belongs to the PC-esterase family. CASD1 subfamily.</text>
</comment>
<evidence type="ECO:0000256" key="1">
    <source>
        <dbReference type="ARBA" id="ARBA00004141"/>
    </source>
</evidence>
<dbReference type="GO" id="GO:0005794">
    <property type="term" value="C:Golgi apparatus"/>
    <property type="evidence" value="ECO:0007669"/>
    <property type="project" value="UniProtKB-ARBA"/>
</dbReference>
<evidence type="ECO:0000256" key="2">
    <source>
        <dbReference type="ARBA" id="ARBA00010666"/>
    </source>
</evidence>
<keyword evidence="4 8" id="KW-0812">Transmembrane</keyword>
<protein>
    <submittedName>
        <fullName evidence="10">Cas1p-domain-containing protein</fullName>
    </submittedName>
</protein>
<dbReference type="PANTHER" id="PTHR13533">
    <property type="entry name" value="N-ACETYLNEURAMINATE 9-O-ACETYLTRANSFERASE"/>
    <property type="match status" value="1"/>
</dbReference>
<keyword evidence="5 8" id="KW-1133">Transmembrane helix</keyword>
<name>A0A6A5T4C0_9PLEO</name>
<evidence type="ECO:0000256" key="3">
    <source>
        <dbReference type="ARBA" id="ARBA00022679"/>
    </source>
</evidence>
<evidence type="ECO:0000259" key="9">
    <source>
        <dbReference type="Pfam" id="PF07779"/>
    </source>
</evidence>
<keyword evidence="7" id="KW-0325">Glycoprotein</keyword>
<dbReference type="GO" id="GO:0005975">
    <property type="term" value="P:carbohydrate metabolic process"/>
    <property type="evidence" value="ECO:0007669"/>
    <property type="project" value="UniProtKB-ARBA"/>
</dbReference>
<evidence type="ECO:0000256" key="5">
    <source>
        <dbReference type="ARBA" id="ARBA00022989"/>
    </source>
</evidence>
<evidence type="ECO:0000256" key="6">
    <source>
        <dbReference type="ARBA" id="ARBA00023136"/>
    </source>
</evidence>
<evidence type="ECO:0000313" key="10">
    <source>
        <dbReference type="EMBL" id="KAF1947431.1"/>
    </source>
</evidence>
<feature type="transmembrane region" description="Helical" evidence="8">
    <location>
        <begin position="419"/>
        <end position="436"/>
    </location>
</feature>
<dbReference type="GO" id="GO:0016020">
    <property type="term" value="C:membrane"/>
    <property type="evidence" value="ECO:0007669"/>
    <property type="project" value="UniProtKB-SubCell"/>
</dbReference>
<dbReference type="InterPro" id="IPR012419">
    <property type="entry name" value="Cas1_AcylTrans_dom"/>
</dbReference>
<dbReference type="OrthoDB" id="1932925at2759"/>
<feature type="transmembrane region" description="Helical" evidence="8">
    <location>
        <begin position="695"/>
        <end position="713"/>
    </location>
</feature>
<dbReference type="AlphaFoldDB" id="A0A6A5T4C0"/>
<dbReference type="PANTHER" id="PTHR13533:SF1">
    <property type="entry name" value="N-ACETYLNEURAMINATE 9-O-ACETYLTRANSFERASE"/>
    <property type="match status" value="1"/>
</dbReference>
<dbReference type="EMBL" id="ML975998">
    <property type="protein sequence ID" value="KAF1947431.1"/>
    <property type="molecule type" value="Genomic_DNA"/>
</dbReference>
<feature type="transmembrane region" description="Helical" evidence="8">
    <location>
        <begin position="585"/>
        <end position="607"/>
    </location>
</feature>
<feature type="transmembrane region" description="Helical" evidence="8">
    <location>
        <begin position="12"/>
        <end position="30"/>
    </location>
</feature>
<keyword evidence="11" id="KW-1185">Reference proteome</keyword>
<feature type="transmembrane region" description="Helical" evidence="8">
    <location>
        <begin position="372"/>
        <end position="399"/>
    </location>
</feature>
<comment type="subcellular location">
    <subcellularLocation>
        <location evidence="1">Membrane</location>
        <topology evidence="1">Multi-pass membrane protein</topology>
    </subcellularLocation>
</comment>
<accession>A0A6A5T4C0</accession>
<evidence type="ECO:0000256" key="8">
    <source>
        <dbReference type="SAM" id="Phobius"/>
    </source>
</evidence>
<evidence type="ECO:0000256" key="7">
    <source>
        <dbReference type="ARBA" id="ARBA00023180"/>
    </source>
</evidence>
<dbReference type="GO" id="GO:0016740">
    <property type="term" value="F:transferase activity"/>
    <property type="evidence" value="ECO:0007669"/>
    <property type="project" value="UniProtKB-KW"/>
</dbReference>
<evidence type="ECO:0000256" key="4">
    <source>
        <dbReference type="ARBA" id="ARBA00022692"/>
    </source>
</evidence>
<feature type="transmembrane region" description="Helical" evidence="8">
    <location>
        <begin position="491"/>
        <end position="512"/>
    </location>
</feature>
<reference evidence="10" key="1">
    <citation type="journal article" date="2020" name="Stud. Mycol.">
        <title>101 Dothideomycetes genomes: a test case for predicting lifestyles and emergence of pathogens.</title>
        <authorList>
            <person name="Haridas S."/>
            <person name="Albert R."/>
            <person name="Binder M."/>
            <person name="Bloem J."/>
            <person name="Labutti K."/>
            <person name="Salamov A."/>
            <person name="Andreopoulos B."/>
            <person name="Baker S."/>
            <person name="Barry K."/>
            <person name="Bills G."/>
            <person name="Bluhm B."/>
            <person name="Cannon C."/>
            <person name="Castanera R."/>
            <person name="Culley D."/>
            <person name="Daum C."/>
            <person name="Ezra D."/>
            <person name="Gonzalez J."/>
            <person name="Henrissat B."/>
            <person name="Kuo A."/>
            <person name="Liang C."/>
            <person name="Lipzen A."/>
            <person name="Lutzoni F."/>
            <person name="Magnuson J."/>
            <person name="Mondo S."/>
            <person name="Nolan M."/>
            <person name="Ohm R."/>
            <person name="Pangilinan J."/>
            <person name="Park H.-J."/>
            <person name="Ramirez L."/>
            <person name="Alfaro M."/>
            <person name="Sun H."/>
            <person name="Tritt A."/>
            <person name="Yoshinaga Y."/>
            <person name="Zwiers L.-H."/>
            <person name="Turgeon B."/>
            <person name="Goodwin S."/>
            <person name="Spatafora J."/>
            <person name="Crous P."/>
            <person name="Grigoriev I."/>
        </authorList>
    </citation>
    <scope>NUCLEOTIDE SEQUENCE</scope>
    <source>
        <strain evidence="10">CBS 161.51</strain>
    </source>
</reference>
<feature type="transmembrane region" description="Helical" evidence="8">
    <location>
        <begin position="627"/>
        <end position="642"/>
    </location>
</feature>
<keyword evidence="3" id="KW-0808">Transferase</keyword>
<sequence length="873" mass="99903">MPRLRYARFANASNWLPFVLLLAVVLLNLYRRLFLDTTDPYKCTALLNNGHWLDSPDRNTEFHPFQNWRVPGCLLHDYTMSEISSCNEDGQILFIGDTGTRQVFWAAARKIDQRNWVRQNQGRTEVHEDLQFSAGGANLKFVWDPWLNSTVLKKELRMFERQSKPQQDDMMPLMESNIETRKSVLIFVGGGLWYARHLGDDYFARFKHSVDTIAAAASATKSVSTNLRAYGDDGVGNQIVFAPVFEPLYDRLSPSREVTITPHKIQAMNKYIAEQSPYGLNVPWAFRNMTKYWPELVGDSGMHVNVLVANKMADLILNFRCNAKTDREDGFPFNKTCCSAYRRTNWVQILVAFLFLPALNPRKRPTSKTDIVLGKVFGINIVASPFVLATWIVTLGMYYCFVTDRTQIFDKSPKEFSDIEFRSLLGIAAVACLLTCRRITSRKACHCSRICPRSTPFLPREHSDELKGWMQLYMLVYRYTGASKVLGLYEAFRLCIAFYLFLSGYGHTMYFLKTKDYSLQRVASVLIRLNTLPIVLAFAMSRPYASYMFAPLVSFWFLVICTTLEVGQQHNESFWRLMRKITFSALLVTGFVHTKGVLELACAILHFLFRVEVDASEWRFHLGTDKYVVFVGMVVATLRIRIASAVQSPCGRLRLADRILKRYFAVIQAHMIAFALFIIPGFWVLARRFPNSAEYNWWMPYMSWLPIVSLVVLRNATRFPRAHHCAALAWLGRISLELYLLSHHIWLAGDGTGLLRISFRNGDGGFLSDRWRDLIVLTPIFVWLAWKFHDATNTIIAWILKSERPMEQIGLGIEGLGDHRDEEALLPCASCSMVTHFPMANNSSTQNGSPDRGPAWRLPVVVAGIWLANILNT</sequence>